<dbReference type="PANTHER" id="PTHR24408">
    <property type="entry name" value="ZINC FINGER PROTEIN"/>
    <property type="match status" value="1"/>
</dbReference>
<feature type="compositionally biased region" description="Polar residues" evidence="7">
    <location>
        <begin position="784"/>
        <end position="800"/>
    </location>
</feature>
<sequence length="960" mass="107911">MGDTPNDSGDPLTDHEQESDTTATNLDGDLQRLLATFLSGNSDGNGGVVEGLVEEKPLTPTGPSPIIMKTRKEPAFDRSFGKSHMDCLKCNATIAVGTNPYNTLVHINAHVQTASFRCSFRAMKAAKYHVKASHGGVGEVDDLQTPELIQEIGKVAMECFPELEHLFKKWVTTRMKRLGFWPEYRKLCGVRDNEKLGDDSDDLQLVLDAPTGSKLAPLTVDDDDDDQFPTLMQSSHTGGPPWLHESQVYEARRKERDSGPAARLNCEMCNKPYSVLGNPYNTFRHIEFTHMDRKAFGCSLCSFQNPEKLRIESHLRQEHYDAGTVVDQQNPEFCEELTSIAKRCFPSLSDYFDTAKQNRISKYMKSLRANQPNNTSLQHDLSFNPSALFENSHKNSPSFSRNIKTEGYFCEMCHDITDLGDDDEAVISMAVLHASAHSSFQRYSCDTCTFTATDPRPFEKHLSSFHKGEGKMEDRMNPKMFAEHCDLAKTCFPEFILQLDDFSGVYPYEDQQSAARDVKRRKLSDADMSEAGGSGTSSFALKFQAKIEPTTEPVQVLSPGAMPPMTVCKKCNVHLDLTRSKVAALYRHALSRHITVSTYKCSECPYMGTHMSDMDLHLQKAHDGAASAMPEITEEFVRIAQEETHHCFPRFGNLIAECATRKWLSRALVGDDEDGRVHTETCRICSNVIRPSVNQRGSITEQAFLNHVRTHLDRKQFCCSVCGMEIALRTNCSKHVSTQHTGMGALIVDRMDAQLLATVTQTAKKCFPGHDDIFDAYKRRTELTMRSSSASQRNQDTGPENPNLIRSKLPDQIVLLGGRKRRTESNEELFSTPIRGSPSVPTPMDPHPNQLLLDKIKQQIEANQQSSSMDETERVRIRLRNQELEIRGLQQQLQEVRTASIAQPNNLAKELKEAKAEIERLKNQKANLYAMIGKNHEEIETARVENEKLRKMLSELGGEV</sequence>
<reference evidence="9" key="1">
    <citation type="submission" date="2023-06" db="EMBL/GenBank/DDBJ databases">
        <authorList>
            <person name="Delattre M."/>
        </authorList>
    </citation>
    <scope>NUCLEOTIDE SEQUENCE</scope>
    <source>
        <strain evidence="9">AF72</strain>
    </source>
</reference>
<evidence type="ECO:0000313" key="9">
    <source>
        <dbReference type="EMBL" id="CAJ0575771.1"/>
    </source>
</evidence>
<keyword evidence="1" id="KW-0479">Metal-binding</keyword>
<proteinExistence type="predicted"/>
<evidence type="ECO:0000256" key="3">
    <source>
        <dbReference type="ARBA" id="ARBA00022771"/>
    </source>
</evidence>
<evidence type="ECO:0000256" key="7">
    <source>
        <dbReference type="SAM" id="MobiDB-lite"/>
    </source>
</evidence>
<keyword evidence="2" id="KW-0677">Repeat</keyword>
<feature type="region of interest" description="Disordered" evidence="7">
    <location>
        <begin position="784"/>
        <end position="810"/>
    </location>
</feature>
<keyword evidence="6" id="KW-0175">Coiled coil</keyword>
<protein>
    <recommendedName>
        <fullName evidence="8">C2H2-type domain-containing protein</fullName>
    </recommendedName>
</protein>
<dbReference type="InterPro" id="IPR036236">
    <property type="entry name" value="Znf_C2H2_sf"/>
</dbReference>
<dbReference type="PROSITE" id="PS00028">
    <property type="entry name" value="ZINC_FINGER_C2H2_1"/>
    <property type="match status" value="1"/>
</dbReference>
<organism evidence="9 10">
    <name type="scientific">Mesorhabditis spiculigera</name>
    <dbReference type="NCBI Taxonomy" id="96644"/>
    <lineage>
        <taxon>Eukaryota</taxon>
        <taxon>Metazoa</taxon>
        <taxon>Ecdysozoa</taxon>
        <taxon>Nematoda</taxon>
        <taxon>Chromadorea</taxon>
        <taxon>Rhabditida</taxon>
        <taxon>Rhabditina</taxon>
        <taxon>Rhabditomorpha</taxon>
        <taxon>Rhabditoidea</taxon>
        <taxon>Rhabditidae</taxon>
        <taxon>Mesorhabditinae</taxon>
        <taxon>Mesorhabditis</taxon>
    </lineage>
</organism>
<keyword evidence="4" id="KW-0862">Zinc</keyword>
<evidence type="ECO:0000256" key="1">
    <source>
        <dbReference type="ARBA" id="ARBA00022723"/>
    </source>
</evidence>
<dbReference type="PROSITE" id="PS50157">
    <property type="entry name" value="ZINC_FINGER_C2H2_2"/>
    <property type="match status" value="1"/>
</dbReference>
<comment type="caution">
    <text evidence="9">The sequence shown here is derived from an EMBL/GenBank/DDBJ whole genome shotgun (WGS) entry which is preliminary data.</text>
</comment>
<dbReference type="SMART" id="SM00355">
    <property type="entry name" value="ZnF_C2H2"/>
    <property type="match status" value="6"/>
</dbReference>
<evidence type="ECO:0000259" key="8">
    <source>
        <dbReference type="PROSITE" id="PS50157"/>
    </source>
</evidence>
<dbReference type="PANTHER" id="PTHR24408:SF58">
    <property type="entry name" value="TRANSCRIPTION FACTOR (TFIIIA), PUTATIVE (AFU_ORTHOLOGUE AFUA_1G05150)-RELATED"/>
    <property type="match status" value="1"/>
</dbReference>
<evidence type="ECO:0000256" key="2">
    <source>
        <dbReference type="ARBA" id="ARBA00022737"/>
    </source>
</evidence>
<dbReference type="GO" id="GO:0043565">
    <property type="term" value="F:sequence-specific DNA binding"/>
    <property type="evidence" value="ECO:0007669"/>
    <property type="project" value="TreeGrafter"/>
</dbReference>
<name>A0AA36CUY5_9BILA</name>
<dbReference type="Proteomes" id="UP001177023">
    <property type="component" value="Unassembled WGS sequence"/>
</dbReference>
<gene>
    <name evidence="9" type="ORF">MSPICULIGERA_LOCUS14078</name>
</gene>
<keyword evidence="3 5" id="KW-0863">Zinc-finger</keyword>
<evidence type="ECO:0000256" key="5">
    <source>
        <dbReference type="PROSITE-ProRule" id="PRU00042"/>
    </source>
</evidence>
<accession>A0AA36CUY5</accession>
<feature type="non-terminal residue" evidence="9">
    <location>
        <position position="1"/>
    </location>
</feature>
<evidence type="ECO:0000313" key="10">
    <source>
        <dbReference type="Proteomes" id="UP001177023"/>
    </source>
</evidence>
<dbReference type="GO" id="GO:0000981">
    <property type="term" value="F:DNA-binding transcription factor activity, RNA polymerase II-specific"/>
    <property type="evidence" value="ECO:0007669"/>
    <property type="project" value="TreeGrafter"/>
</dbReference>
<feature type="coiled-coil region" evidence="6">
    <location>
        <begin position="872"/>
        <end position="959"/>
    </location>
</feature>
<keyword evidence="10" id="KW-1185">Reference proteome</keyword>
<dbReference type="Gene3D" id="3.30.160.60">
    <property type="entry name" value="Classic Zinc Finger"/>
    <property type="match status" value="2"/>
</dbReference>
<dbReference type="GO" id="GO:0008270">
    <property type="term" value="F:zinc ion binding"/>
    <property type="evidence" value="ECO:0007669"/>
    <property type="project" value="UniProtKB-KW"/>
</dbReference>
<dbReference type="AlphaFoldDB" id="A0AA36CUY5"/>
<dbReference type="SUPFAM" id="SSF57667">
    <property type="entry name" value="beta-beta-alpha zinc fingers"/>
    <property type="match status" value="1"/>
</dbReference>
<feature type="region of interest" description="Disordered" evidence="7">
    <location>
        <begin position="1"/>
        <end position="25"/>
    </location>
</feature>
<dbReference type="GO" id="GO:0005634">
    <property type="term" value="C:nucleus"/>
    <property type="evidence" value="ECO:0007669"/>
    <property type="project" value="TreeGrafter"/>
</dbReference>
<evidence type="ECO:0000256" key="4">
    <source>
        <dbReference type="ARBA" id="ARBA00022833"/>
    </source>
</evidence>
<feature type="domain" description="C2H2-type" evidence="8">
    <location>
        <begin position="599"/>
        <end position="627"/>
    </location>
</feature>
<evidence type="ECO:0000256" key="6">
    <source>
        <dbReference type="SAM" id="Coils"/>
    </source>
</evidence>
<dbReference type="InterPro" id="IPR013087">
    <property type="entry name" value="Znf_C2H2_type"/>
</dbReference>
<dbReference type="EMBL" id="CATQJA010002641">
    <property type="protein sequence ID" value="CAJ0575771.1"/>
    <property type="molecule type" value="Genomic_DNA"/>
</dbReference>